<dbReference type="PROSITE" id="PS51257">
    <property type="entry name" value="PROKAR_LIPOPROTEIN"/>
    <property type="match status" value="1"/>
</dbReference>
<dbReference type="EMBL" id="JACHIA010000006">
    <property type="protein sequence ID" value="MBB6071044.1"/>
    <property type="molecule type" value="Genomic_DNA"/>
</dbReference>
<organism evidence="2 3">
    <name type="scientific">Longimicrobium terrae</name>
    <dbReference type="NCBI Taxonomy" id="1639882"/>
    <lineage>
        <taxon>Bacteria</taxon>
        <taxon>Pseudomonadati</taxon>
        <taxon>Gemmatimonadota</taxon>
        <taxon>Longimicrobiia</taxon>
        <taxon>Longimicrobiales</taxon>
        <taxon>Longimicrobiaceae</taxon>
        <taxon>Longimicrobium</taxon>
    </lineage>
</organism>
<dbReference type="AlphaFoldDB" id="A0A841GZ84"/>
<keyword evidence="1" id="KW-0732">Signal</keyword>
<comment type="caution">
    <text evidence="2">The sequence shown here is derived from an EMBL/GenBank/DDBJ whole genome shotgun (WGS) entry which is preliminary data.</text>
</comment>
<dbReference type="Gene3D" id="2.60.40.1080">
    <property type="match status" value="1"/>
</dbReference>
<dbReference type="Proteomes" id="UP000582837">
    <property type="component" value="Unassembled WGS sequence"/>
</dbReference>
<accession>A0A841GZ84</accession>
<reference evidence="2 3" key="1">
    <citation type="submission" date="2020-08" db="EMBL/GenBank/DDBJ databases">
        <title>Genomic Encyclopedia of Type Strains, Phase IV (KMG-IV): sequencing the most valuable type-strain genomes for metagenomic binning, comparative biology and taxonomic classification.</title>
        <authorList>
            <person name="Goeker M."/>
        </authorList>
    </citation>
    <scope>NUCLEOTIDE SEQUENCE [LARGE SCALE GENOMIC DNA]</scope>
    <source>
        <strain evidence="2 3">DSM 29007</strain>
    </source>
</reference>
<dbReference type="InterPro" id="IPR008964">
    <property type="entry name" value="Invasin/intimin_cell_adhesion"/>
</dbReference>
<dbReference type="RefSeq" id="WP_170033550.1">
    <property type="nucleotide sequence ID" value="NZ_JABDTL010000001.1"/>
</dbReference>
<evidence type="ECO:0000313" key="2">
    <source>
        <dbReference type="EMBL" id="MBB6071044.1"/>
    </source>
</evidence>
<name>A0A841GZ84_9BACT</name>
<protein>
    <recommendedName>
        <fullName evidence="4">BIG2 domain-containing protein</fullName>
    </recommendedName>
</protein>
<gene>
    <name evidence="2" type="ORF">HNQ61_002666</name>
</gene>
<evidence type="ECO:0000256" key="1">
    <source>
        <dbReference type="SAM" id="SignalP"/>
    </source>
</evidence>
<proteinExistence type="predicted"/>
<evidence type="ECO:0000313" key="3">
    <source>
        <dbReference type="Proteomes" id="UP000582837"/>
    </source>
</evidence>
<sequence>MTTRSRLGACIAALLCMTAAGCTDHSQNPLTPTPGTEGGGEGGVPLRVALDCRASMTAGTITCGPEAPETGGAAGDIIVGGQNTFVTLASSNLAYNSGTGQLTFNVTLRNLIEQPMGTVDGTTVSNIRVFFHVSPTVTGGTGSVAVIPDGFGEFTAPAQPFYNVPQILDQNETSATDTWSFIVPPTVQTFIFKLYVSAPVQWPDGYVTLDGLLPGADGGDLRPGVPRATVAVVKDKVGRVMAGAPVTFGTSDPACATVDAAGVVTGRRASTCQVTATSGSLPGGVRVDVTGITRLWTGAVSTDWSVDGNWAEGLTPATVDSVSIPASAANMPALSTPVTIAGVQVADAATLTLGAQTLTVNADLFTGTTGGVLGGGAGVLALAGTGGTVQGVVPVTLVTGTYGLSGDLRVNGAPQTIRAGELRGRGYQLRIVNQ</sequence>
<feature type="signal peptide" evidence="1">
    <location>
        <begin position="1"/>
        <end position="22"/>
    </location>
</feature>
<keyword evidence="3" id="KW-1185">Reference proteome</keyword>
<dbReference type="SUPFAM" id="SSF49373">
    <property type="entry name" value="Invasin/intimin cell-adhesion fragments"/>
    <property type="match status" value="1"/>
</dbReference>
<feature type="chain" id="PRO_5032765861" description="BIG2 domain-containing protein" evidence="1">
    <location>
        <begin position="23"/>
        <end position="434"/>
    </location>
</feature>
<evidence type="ECO:0008006" key="4">
    <source>
        <dbReference type="Google" id="ProtNLM"/>
    </source>
</evidence>